<evidence type="ECO:0000313" key="2">
    <source>
        <dbReference type="EMBL" id="KAF6760472.1"/>
    </source>
</evidence>
<reference evidence="2 3" key="1">
    <citation type="submission" date="2020-07" db="EMBL/GenBank/DDBJ databases">
        <title>Comparative genomics of pyrophilous fungi reveals a link between fire events and developmental genes.</title>
        <authorList>
            <consortium name="DOE Joint Genome Institute"/>
            <person name="Steindorff A.S."/>
            <person name="Carver A."/>
            <person name="Calhoun S."/>
            <person name="Stillman K."/>
            <person name="Liu H."/>
            <person name="Lipzen A."/>
            <person name="Pangilinan J."/>
            <person name="Labutti K."/>
            <person name="Bruns T.D."/>
            <person name="Grigoriev I.V."/>
        </authorList>
    </citation>
    <scope>NUCLEOTIDE SEQUENCE [LARGE SCALE GENOMIC DNA]</scope>
    <source>
        <strain evidence="2 3">CBS 144469</strain>
    </source>
</reference>
<comment type="caution">
    <text evidence="2">The sequence shown here is derived from an EMBL/GenBank/DDBJ whole genome shotgun (WGS) entry which is preliminary data.</text>
</comment>
<dbReference type="EMBL" id="JACGCI010000012">
    <property type="protein sequence ID" value="KAF6760472.1"/>
    <property type="molecule type" value="Genomic_DNA"/>
</dbReference>
<gene>
    <name evidence="2" type="ORF">DFP72DRAFT_843378</name>
</gene>
<sequence>MPPSDESGDHLRGNFIREPPANHTRQSHQPGAGVAGHARALVERWAWWATKNRKMRRRRWGSFVDESTTVDSEKSSCLVEVPSTKQRQCIVLEKAQLAKPHQGQAPKNGKAT</sequence>
<proteinExistence type="predicted"/>
<feature type="region of interest" description="Disordered" evidence="1">
    <location>
        <begin position="1"/>
        <end position="36"/>
    </location>
</feature>
<organism evidence="2 3">
    <name type="scientific">Ephemerocybe angulata</name>
    <dbReference type="NCBI Taxonomy" id="980116"/>
    <lineage>
        <taxon>Eukaryota</taxon>
        <taxon>Fungi</taxon>
        <taxon>Dikarya</taxon>
        <taxon>Basidiomycota</taxon>
        <taxon>Agaricomycotina</taxon>
        <taxon>Agaricomycetes</taxon>
        <taxon>Agaricomycetidae</taxon>
        <taxon>Agaricales</taxon>
        <taxon>Agaricineae</taxon>
        <taxon>Psathyrellaceae</taxon>
        <taxon>Ephemerocybe</taxon>
    </lineage>
</organism>
<accession>A0A8H6MDX8</accession>
<dbReference type="Proteomes" id="UP000521943">
    <property type="component" value="Unassembled WGS sequence"/>
</dbReference>
<keyword evidence="3" id="KW-1185">Reference proteome</keyword>
<name>A0A8H6MDX8_9AGAR</name>
<dbReference type="AlphaFoldDB" id="A0A8H6MDX8"/>
<evidence type="ECO:0000256" key="1">
    <source>
        <dbReference type="SAM" id="MobiDB-lite"/>
    </source>
</evidence>
<evidence type="ECO:0000313" key="3">
    <source>
        <dbReference type="Proteomes" id="UP000521943"/>
    </source>
</evidence>
<protein>
    <submittedName>
        <fullName evidence="2">Uncharacterized protein</fullName>
    </submittedName>
</protein>